<dbReference type="RefSeq" id="WP_092658864.1">
    <property type="nucleotide sequence ID" value="NZ_FOCX01000005.1"/>
</dbReference>
<evidence type="ECO:0000313" key="3">
    <source>
        <dbReference type="Proteomes" id="UP000198775"/>
    </source>
</evidence>
<feature type="coiled-coil region" evidence="1">
    <location>
        <begin position="115"/>
        <end position="142"/>
    </location>
</feature>
<proteinExistence type="predicted"/>
<dbReference type="AlphaFoldDB" id="A0A1H8JL94"/>
<keyword evidence="3" id="KW-1185">Reference proteome</keyword>
<gene>
    <name evidence="2" type="ORF">SAMN05216388_1005111</name>
</gene>
<dbReference type="Proteomes" id="UP000198775">
    <property type="component" value="Unassembled WGS sequence"/>
</dbReference>
<evidence type="ECO:0000256" key="1">
    <source>
        <dbReference type="SAM" id="Coils"/>
    </source>
</evidence>
<dbReference type="EMBL" id="FOCX01000005">
    <property type="protein sequence ID" value="SEN81321.1"/>
    <property type="molecule type" value="Genomic_DNA"/>
</dbReference>
<evidence type="ECO:0000313" key="2">
    <source>
        <dbReference type="EMBL" id="SEN81321.1"/>
    </source>
</evidence>
<keyword evidence="1" id="KW-0175">Coiled coil</keyword>
<name>A0A1H8JL94_9EURY</name>
<reference evidence="3" key="1">
    <citation type="submission" date="2016-10" db="EMBL/GenBank/DDBJ databases">
        <authorList>
            <person name="Varghese N."/>
            <person name="Submissions S."/>
        </authorList>
    </citation>
    <scope>NUCLEOTIDE SEQUENCE [LARGE SCALE GENOMIC DNA]</scope>
    <source>
        <strain evidence="3">IBRC-M 10043</strain>
    </source>
</reference>
<dbReference type="OrthoDB" id="237873at2157"/>
<organism evidence="2 3">
    <name type="scientific">Halorientalis persicus</name>
    <dbReference type="NCBI Taxonomy" id="1367881"/>
    <lineage>
        <taxon>Archaea</taxon>
        <taxon>Methanobacteriati</taxon>
        <taxon>Methanobacteriota</taxon>
        <taxon>Stenosarchaea group</taxon>
        <taxon>Halobacteria</taxon>
        <taxon>Halobacteriales</taxon>
        <taxon>Haloarculaceae</taxon>
        <taxon>Halorientalis</taxon>
    </lineage>
</organism>
<accession>A0A1H8JL94</accession>
<sequence>MDTWGNRVVLVAVADESRRQTYREWLGAEYNVWTAVDRLDVYEKVGAVVDVVLADEGILQRDGLGPGTFRDATGGCRVVLLDSDSPGLDPDLAMPEPEPERLATTTERLLVETACERLLAESATLAERKARLEQELDATSRNAVEEYRVACERFQELSERLDDLVQRTDLDWSALFDNRLAGDGAGEMTVGRAVE</sequence>
<protein>
    <recommendedName>
        <fullName evidence="4">HalX domain-containing protein</fullName>
    </recommendedName>
</protein>
<evidence type="ECO:0008006" key="4">
    <source>
        <dbReference type="Google" id="ProtNLM"/>
    </source>
</evidence>